<organism evidence="7 8">
    <name type="scientific">Citrus x changshan-huyou</name>
    <dbReference type="NCBI Taxonomy" id="2935761"/>
    <lineage>
        <taxon>Eukaryota</taxon>
        <taxon>Viridiplantae</taxon>
        <taxon>Streptophyta</taxon>
        <taxon>Embryophyta</taxon>
        <taxon>Tracheophyta</taxon>
        <taxon>Spermatophyta</taxon>
        <taxon>Magnoliopsida</taxon>
        <taxon>eudicotyledons</taxon>
        <taxon>Gunneridae</taxon>
        <taxon>Pentapetalae</taxon>
        <taxon>rosids</taxon>
        <taxon>malvids</taxon>
        <taxon>Sapindales</taxon>
        <taxon>Rutaceae</taxon>
        <taxon>Aurantioideae</taxon>
        <taxon>Citrus</taxon>
    </lineage>
</organism>
<dbReference type="InterPro" id="IPR036879">
    <property type="entry name" value="TF_MADSbox_sf"/>
</dbReference>
<evidence type="ECO:0000256" key="2">
    <source>
        <dbReference type="ARBA" id="ARBA00023015"/>
    </source>
</evidence>
<dbReference type="SMART" id="SM00432">
    <property type="entry name" value="MADS"/>
    <property type="match status" value="1"/>
</dbReference>
<keyword evidence="3" id="KW-0238">DNA-binding</keyword>
<dbReference type="GO" id="GO:0046983">
    <property type="term" value="F:protein dimerization activity"/>
    <property type="evidence" value="ECO:0007669"/>
    <property type="project" value="InterPro"/>
</dbReference>
<keyword evidence="5" id="KW-0539">Nucleus</keyword>
<proteinExistence type="predicted"/>
<dbReference type="AlphaFoldDB" id="A0AAP0LM72"/>
<dbReference type="GO" id="GO:0003677">
    <property type="term" value="F:DNA binding"/>
    <property type="evidence" value="ECO:0007669"/>
    <property type="project" value="UniProtKB-KW"/>
</dbReference>
<keyword evidence="4" id="KW-0804">Transcription</keyword>
<comment type="subcellular location">
    <subcellularLocation>
        <location evidence="1">Nucleus</location>
    </subcellularLocation>
</comment>
<dbReference type="EMBL" id="JBCGBO010000024">
    <property type="protein sequence ID" value="KAK9180879.1"/>
    <property type="molecule type" value="Genomic_DNA"/>
</dbReference>
<dbReference type="InterPro" id="IPR002100">
    <property type="entry name" value="TF_MADSbox"/>
</dbReference>
<evidence type="ECO:0000313" key="7">
    <source>
        <dbReference type="EMBL" id="KAK9180879.1"/>
    </source>
</evidence>
<evidence type="ECO:0000256" key="1">
    <source>
        <dbReference type="ARBA" id="ARBA00004123"/>
    </source>
</evidence>
<dbReference type="PROSITE" id="PS50066">
    <property type="entry name" value="MADS_BOX_2"/>
    <property type="match status" value="1"/>
</dbReference>
<comment type="caution">
    <text evidence="7">The sequence shown here is derived from an EMBL/GenBank/DDBJ whole genome shotgun (WGS) entry which is preliminary data.</text>
</comment>
<dbReference type="SUPFAM" id="SSF55455">
    <property type="entry name" value="SRF-like"/>
    <property type="match status" value="1"/>
</dbReference>
<dbReference type="Gene3D" id="3.40.1810.10">
    <property type="entry name" value="Transcription factor, MADS-box"/>
    <property type="match status" value="1"/>
</dbReference>
<name>A0AAP0LM72_9ROSI</name>
<evidence type="ECO:0000256" key="4">
    <source>
        <dbReference type="ARBA" id="ARBA00023163"/>
    </source>
</evidence>
<feature type="domain" description="MADS-box" evidence="6">
    <location>
        <begin position="33"/>
        <end position="78"/>
    </location>
</feature>
<sequence>MHNPKSRALSQTFKASCEFFIRKRHPKLPLLFSRLIIFLSWRSGIYKKASELVTLTSTEIGIVVSSLSGKPYSFGNPSIEAVVNRILGLTQPPNDNSHPLAKAQCQLLSVQ</sequence>
<evidence type="ECO:0000313" key="8">
    <source>
        <dbReference type="Proteomes" id="UP001428341"/>
    </source>
</evidence>
<evidence type="ECO:0000256" key="3">
    <source>
        <dbReference type="ARBA" id="ARBA00023125"/>
    </source>
</evidence>
<accession>A0AAP0LM72</accession>
<evidence type="ECO:0000259" key="6">
    <source>
        <dbReference type="PROSITE" id="PS50066"/>
    </source>
</evidence>
<dbReference type="Proteomes" id="UP001428341">
    <property type="component" value="Unassembled WGS sequence"/>
</dbReference>
<dbReference type="GO" id="GO:0005634">
    <property type="term" value="C:nucleus"/>
    <property type="evidence" value="ECO:0007669"/>
    <property type="project" value="UniProtKB-SubCell"/>
</dbReference>
<protein>
    <recommendedName>
        <fullName evidence="6">MADS-box domain-containing protein</fullName>
    </recommendedName>
</protein>
<keyword evidence="8" id="KW-1185">Reference proteome</keyword>
<evidence type="ECO:0000256" key="5">
    <source>
        <dbReference type="ARBA" id="ARBA00023242"/>
    </source>
</evidence>
<reference evidence="7 8" key="1">
    <citation type="submission" date="2024-05" db="EMBL/GenBank/DDBJ databases">
        <title>Haplotype-resolved chromosome-level genome assembly of Huyou (Citrus changshanensis).</title>
        <authorList>
            <person name="Miao C."/>
            <person name="Chen W."/>
            <person name="Wu Y."/>
            <person name="Wang L."/>
            <person name="Zhao S."/>
            <person name="Grierson D."/>
            <person name="Xu C."/>
            <person name="Chen K."/>
        </authorList>
    </citation>
    <scope>NUCLEOTIDE SEQUENCE [LARGE SCALE GENOMIC DNA]</scope>
    <source>
        <strain evidence="7">01-14</strain>
        <tissue evidence="7">Leaf</tissue>
    </source>
</reference>
<dbReference type="Pfam" id="PF00319">
    <property type="entry name" value="SRF-TF"/>
    <property type="match status" value="1"/>
</dbReference>
<gene>
    <name evidence="7" type="ORF">WN944_024015</name>
</gene>
<keyword evidence="2" id="KW-0805">Transcription regulation</keyword>